<dbReference type="GO" id="GO:0005737">
    <property type="term" value="C:cytoplasm"/>
    <property type="evidence" value="ECO:0007669"/>
    <property type="project" value="TreeGrafter"/>
</dbReference>
<feature type="domain" description="Impact N-terminal" evidence="2">
    <location>
        <begin position="19"/>
        <end position="124"/>
    </location>
</feature>
<dbReference type="Pfam" id="PF01205">
    <property type="entry name" value="Impact_N"/>
    <property type="match status" value="1"/>
</dbReference>
<dbReference type="Gene3D" id="3.30.70.240">
    <property type="match status" value="1"/>
</dbReference>
<dbReference type="PANTHER" id="PTHR16301">
    <property type="entry name" value="IMPACT-RELATED"/>
    <property type="match status" value="1"/>
</dbReference>
<dbReference type="InterPro" id="IPR036956">
    <property type="entry name" value="Impact_N_sf"/>
</dbReference>
<comment type="similarity">
    <text evidence="1">Belongs to the IMPACT family.</text>
</comment>
<dbReference type="Gene3D" id="3.30.230.30">
    <property type="entry name" value="Impact, N-terminal domain"/>
    <property type="match status" value="1"/>
</dbReference>
<feature type="domain" description="UPF0029" evidence="3">
    <location>
        <begin position="140"/>
        <end position="195"/>
    </location>
</feature>
<dbReference type="PANTHER" id="PTHR16301:SF20">
    <property type="entry name" value="IMPACT FAMILY MEMBER YIGZ"/>
    <property type="match status" value="1"/>
</dbReference>
<dbReference type="OrthoDB" id="9813771at2"/>
<dbReference type="InterPro" id="IPR015796">
    <property type="entry name" value="Impact_YigZ-like"/>
</dbReference>
<protein>
    <submittedName>
        <fullName evidence="4">YigZ family protein</fullName>
    </submittedName>
</protein>
<dbReference type="Proteomes" id="UP000287239">
    <property type="component" value="Unassembled WGS sequence"/>
</dbReference>
<dbReference type="InterPro" id="IPR015269">
    <property type="entry name" value="UPF0029_Impact_C"/>
</dbReference>
<keyword evidence="5" id="KW-1185">Reference proteome</keyword>
<evidence type="ECO:0000313" key="4">
    <source>
        <dbReference type="EMBL" id="RST91721.1"/>
    </source>
</evidence>
<dbReference type="GeneID" id="98569431"/>
<dbReference type="AlphaFoldDB" id="A0A429ZDF7"/>
<evidence type="ECO:0000256" key="1">
    <source>
        <dbReference type="ARBA" id="ARBA00007665"/>
    </source>
</evidence>
<dbReference type="InterPro" id="IPR020568">
    <property type="entry name" value="Ribosomal_Su5_D2-typ_SF"/>
</dbReference>
<evidence type="ECO:0000313" key="5">
    <source>
        <dbReference type="Proteomes" id="UP000287239"/>
    </source>
</evidence>
<dbReference type="PROSITE" id="PS00910">
    <property type="entry name" value="UPF0029"/>
    <property type="match status" value="1"/>
</dbReference>
<comment type="caution">
    <text evidence="4">The sequence shown here is derived from an EMBL/GenBank/DDBJ whole genome shotgun (WGS) entry which is preliminary data.</text>
</comment>
<dbReference type="NCBIfam" id="TIGR00257">
    <property type="entry name" value="IMPACT_YIGZ"/>
    <property type="match status" value="1"/>
</dbReference>
<dbReference type="InterPro" id="IPR023582">
    <property type="entry name" value="Impact"/>
</dbReference>
<dbReference type="SUPFAM" id="SSF54980">
    <property type="entry name" value="EF-G C-terminal domain-like"/>
    <property type="match status" value="1"/>
</dbReference>
<reference evidence="4 5" key="1">
    <citation type="submission" date="2017-05" db="EMBL/GenBank/DDBJ databases">
        <title>Vagococcus spp. assemblies.</title>
        <authorList>
            <person name="Gulvik C.A."/>
        </authorList>
    </citation>
    <scope>NUCLEOTIDE SEQUENCE [LARGE SCALE GENOMIC DNA]</scope>
    <source>
        <strain evidence="4 5">NCFB 2777</strain>
    </source>
</reference>
<evidence type="ECO:0000259" key="3">
    <source>
        <dbReference type="Pfam" id="PF09186"/>
    </source>
</evidence>
<sequence>MLTSYLTVKERGQHEIEIKKSRFICTLAPVTSEEEAKALILEIKKEHWKASHNCSAFVIGETNEIQRSSDDGEPAGTAGVPMLEILKKRQLINTVAIVTRYFGGTELGKGGLIRAYGGVVAEALTAVGIVQGSLQQEVILEIDYPNHGKLENFMTSANYDLKETIFTDKVTLICMIDEAQVEAFQLEVTDQLSGQVSITLGEKAYFEKDYQG</sequence>
<accession>A0A429ZDF7</accession>
<dbReference type="SUPFAM" id="SSF54211">
    <property type="entry name" value="Ribosomal protein S5 domain 2-like"/>
    <property type="match status" value="1"/>
</dbReference>
<dbReference type="GO" id="GO:0006446">
    <property type="term" value="P:regulation of translational initiation"/>
    <property type="evidence" value="ECO:0007669"/>
    <property type="project" value="TreeGrafter"/>
</dbReference>
<gene>
    <name evidence="4" type="ORF">CBF35_13865</name>
</gene>
<organism evidence="4 5">
    <name type="scientific">Vagococcus salmoninarum</name>
    <dbReference type="NCBI Taxonomy" id="2739"/>
    <lineage>
        <taxon>Bacteria</taxon>
        <taxon>Bacillati</taxon>
        <taxon>Bacillota</taxon>
        <taxon>Bacilli</taxon>
        <taxon>Lactobacillales</taxon>
        <taxon>Enterococcaceae</taxon>
        <taxon>Vagococcus</taxon>
    </lineage>
</organism>
<dbReference type="Pfam" id="PF09186">
    <property type="entry name" value="DUF1949"/>
    <property type="match status" value="1"/>
</dbReference>
<dbReference type="InterPro" id="IPR035647">
    <property type="entry name" value="EFG_III/V"/>
</dbReference>
<dbReference type="RefSeq" id="WP_126782174.1">
    <property type="nucleotide sequence ID" value="NZ_CAUQJP010000037.1"/>
</dbReference>
<evidence type="ECO:0000259" key="2">
    <source>
        <dbReference type="Pfam" id="PF01205"/>
    </source>
</evidence>
<dbReference type="InterPro" id="IPR001498">
    <property type="entry name" value="Impact_N"/>
</dbReference>
<proteinExistence type="inferred from homology"/>
<dbReference type="InterPro" id="IPR020569">
    <property type="entry name" value="UPF0029_Impact_CS"/>
</dbReference>
<name>A0A429ZDF7_9ENTE</name>
<dbReference type="EMBL" id="NGJU01000027">
    <property type="protein sequence ID" value="RST91721.1"/>
    <property type="molecule type" value="Genomic_DNA"/>
</dbReference>